<evidence type="ECO:0000313" key="8">
    <source>
        <dbReference type="Proteomes" id="UP000035721"/>
    </source>
</evidence>
<dbReference type="STRING" id="1194083.BN12_40016"/>
<dbReference type="GO" id="GO:0004139">
    <property type="term" value="F:deoxyribose-phosphate aldolase activity"/>
    <property type="evidence" value="ECO:0007669"/>
    <property type="project" value="UniProtKB-UniRule"/>
</dbReference>
<dbReference type="InterPro" id="IPR011343">
    <property type="entry name" value="DeoC"/>
</dbReference>
<comment type="subcellular location">
    <subcellularLocation>
        <location evidence="6">Cytoplasm</location>
    </subcellularLocation>
</comment>
<dbReference type="RefSeq" id="WP_200901116.1">
    <property type="nucleotide sequence ID" value="NZ_HF570958.1"/>
</dbReference>
<organism evidence="7 8">
    <name type="scientific">Nostocoides japonicum T1-X7</name>
    <dbReference type="NCBI Taxonomy" id="1194083"/>
    <lineage>
        <taxon>Bacteria</taxon>
        <taxon>Bacillati</taxon>
        <taxon>Actinomycetota</taxon>
        <taxon>Actinomycetes</taxon>
        <taxon>Micrococcales</taxon>
        <taxon>Intrasporangiaceae</taxon>
        <taxon>Nostocoides</taxon>
    </lineage>
</organism>
<dbReference type="InterPro" id="IPR013785">
    <property type="entry name" value="Aldolase_TIM"/>
</dbReference>
<dbReference type="PANTHER" id="PTHR10889">
    <property type="entry name" value="DEOXYRIBOSE-PHOSPHATE ALDOLASE"/>
    <property type="match status" value="1"/>
</dbReference>
<protein>
    <recommendedName>
        <fullName evidence="6">Deoxyribose-phosphate aldolase</fullName>
        <shortName evidence="6">DERA</shortName>
        <ecNumber evidence="6">4.1.2.4</ecNumber>
    </recommendedName>
    <alternativeName>
        <fullName evidence="6">2-deoxy-D-ribose 5-phosphate aldolase</fullName>
    </alternativeName>
    <alternativeName>
        <fullName evidence="6">Phosphodeoxyriboaldolase</fullName>
        <shortName evidence="6">Deoxyriboaldolase</shortName>
    </alternativeName>
</protein>
<comment type="pathway">
    <text evidence="6">Carbohydrate degradation; 2-deoxy-D-ribose 1-phosphate degradation; D-glyceraldehyde 3-phosphate and acetaldehyde from 2-deoxy-alpha-D-ribose 1-phosphate: step 2/2.</text>
</comment>
<feature type="active site" description="Schiff-base intermediate with acetaldehyde" evidence="6">
    <location>
        <position position="179"/>
    </location>
</feature>
<dbReference type="InterPro" id="IPR002915">
    <property type="entry name" value="DeoC/FbaB/LacD_aldolase"/>
</dbReference>
<evidence type="ECO:0000313" key="7">
    <source>
        <dbReference type="EMBL" id="CCH79046.1"/>
    </source>
</evidence>
<proteinExistence type="inferred from homology"/>
<dbReference type="HAMAP" id="MF_00114">
    <property type="entry name" value="DeoC_type1"/>
    <property type="match status" value="1"/>
</dbReference>
<dbReference type="Proteomes" id="UP000035721">
    <property type="component" value="Unassembled WGS sequence"/>
</dbReference>
<comment type="similarity">
    <text evidence="1 6">Belongs to the DeoC/FbaB aldolase family. DeoC type 1 subfamily.</text>
</comment>
<sequence>MQTRTRIRNQERHVMTPDEPAGEMSVTELAAYIDHSVLKPEFTPADIAREVENGCRYGCCTVCINPWAIEIAAGLCSGSDTGLCVVVDFPFGLSTTASRIAQTKDVLAAGVQEIDIVANYGLLGGGRADLVEQDLRAVTEVCHEARVPVKVILETDALTIAQIQAGAAAAIAAGADFIKTSTGFYTGTPQHAQTGASDDMVRILIAAAAGRVKVKGSGSIRDRDHFLRLIDAGVDRLGIGYRSTPVVLGVTEDAATIGS</sequence>
<dbReference type="AlphaFoldDB" id="A0A077LZK8"/>
<dbReference type="EC" id="4.1.2.4" evidence="6"/>
<evidence type="ECO:0000256" key="5">
    <source>
        <dbReference type="ARBA" id="ARBA00048791"/>
    </source>
</evidence>
<keyword evidence="2 6" id="KW-0963">Cytoplasm</keyword>
<dbReference type="SMART" id="SM01133">
    <property type="entry name" value="DeoC"/>
    <property type="match status" value="1"/>
</dbReference>
<dbReference type="InterPro" id="IPR028581">
    <property type="entry name" value="DeoC_typeI"/>
</dbReference>
<dbReference type="CDD" id="cd00959">
    <property type="entry name" value="DeoC"/>
    <property type="match status" value="1"/>
</dbReference>
<dbReference type="GO" id="GO:0016052">
    <property type="term" value="P:carbohydrate catabolic process"/>
    <property type="evidence" value="ECO:0007669"/>
    <property type="project" value="TreeGrafter"/>
</dbReference>
<comment type="catalytic activity">
    <reaction evidence="5 6">
        <text>2-deoxy-D-ribose 5-phosphate = D-glyceraldehyde 3-phosphate + acetaldehyde</text>
        <dbReference type="Rhea" id="RHEA:12821"/>
        <dbReference type="ChEBI" id="CHEBI:15343"/>
        <dbReference type="ChEBI" id="CHEBI:59776"/>
        <dbReference type="ChEBI" id="CHEBI:62877"/>
        <dbReference type="EC" id="4.1.2.4"/>
    </reaction>
</comment>
<gene>
    <name evidence="6" type="primary">deoC</name>
    <name evidence="7" type="ORF">BN12_40016</name>
</gene>
<evidence type="ECO:0000256" key="1">
    <source>
        <dbReference type="ARBA" id="ARBA00010936"/>
    </source>
</evidence>
<dbReference type="GO" id="GO:0006018">
    <property type="term" value="P:2-deoxyribose 1-phosphate catabolic process"/>
    <property type="evidence" value="ECO:0007669"/>
    <property type="project" value="UniProtKB-UniRule"/>
</dbReference>
<keyword evidence="4 6" id="KW-0704">Schiff base</keyword>
<dbReference type="SUPFAM" id="SSF51569">
    <property type="entry name" value="Aldolase"/>
    <property type="match status" value="1"/>
</dbReference>
<dbReference type="UniPathway" id="UPA00002">
    <property type="reaction ID" value="UER00468"/>
</dbReference>
<evidence type="ECO:0000256" key="4">
    <source>
        <dbReference type="ARBA" id="ARBA00023270"/>
    </source>
</evidence>
<dbReference type="PIRSF" id="PIRSF001357">
    <property type="entry name" value="DeoC"/>
    <property type="match status" value="1"/>
</dbReference>
<dbReference type="Gene3D" id="3.20.20.70">
    <property type="entry name" value="Aldolase class I"/>
    <property type="match status" value="1"/>
</dbReference>
<comment type="caution">
    <text evidence="7">The sequence shown here is derived from an EMBL/GenBank/DDBJ whole genome shotgun (WGS) entry which is preliminary data.</text>
</comment>
<dbReference type="GO" id="GO:0009264">
    <property type="term" value="P:deoxyribonucleotide catabolic process"/>
    <property type="evidence" value="ECO:0007669"/>
    <property type="project" value="UniProtKB-UniRule"/>
</dbReference>
<evidence type="ECO:0000256" key="6">
    <source>
        <dbReference type="HAMAP-Rule" id="MF_00114"/>
    </source>
</evidence>
<feature type="active site" description="Proton donor/acceptor" evidence="6">
    <location>
        <position position="215"/>
    </location>
</feature>
<feature type="active site" description="Proton donor/acceptor" evidence="6">
    <location>
        <position position="115"/>
    </location>
</feature>
<keyword evidence="3 6" id="KW-0456">Lyase</keyword>
<dbReference type="NCBIfam" id="TIGR00126">
    <property type="entry name" value="deoC"/>
    <property type="match status" value="1"/>
</dbReference>
<dbReference type="GO" id="GO:0005737">
    <property type="term" value="C:cytoplasm"/>
    <property type="evidence" value="ECO:0007669"/>
    <property type="project" value="UniProtKB-SubCell"/>
</dbReference>
<accession>A0A077LZK8</accession>
<name>A0A077LZK8_9MICO</name>
<dbReference type="PANTHER" id="PTHR10889:SF1">
    <property type="entry name" value="DEOXYRIBOSE-PHOSPHATE ALDOLASE"/>
    <property type="match status" value="1"/>
</dbReference>
<dbReference type="Pfam" id="PF01791">
    <property type="entry name" value="DeoC"/>
    <property type="match status" value="1"/>
</dbReference>
<dbReference type="EMBL" id="CAJB01000334">
    <property type="protein sequence ID" value="CCH79046.1"/>
    <property type="molecule type" value="Genomic_DNA"/>
</dbReference>
<evidence type="ECO:0000256" key="3">
    <source>
        <dbReference type="ARBA" id="ARBA00023239"/>
    </source>
</evidence>
<evidence type="ECO:0000256" key="2">
    <source>
        <dbReference type="ARBA" id="ARBA00022490"/>
    </source>
</evidence>
<comment type="function">
    <text evidence="6">Catalyzes a reversible aldol reaction between acetaldehyde and D-glyceraldehyde 3-phosphate to generate 2-deoxy-D-ribose 5-phosphate.</text>
</comment>
<keyword evidence="8" id="KW-1185">Reference proteome</keyword>
<reference evidence="7 8" key="1">
    <citation type="journal article" date="2013" name="ISME J.">
        <title>A metabolic model for members of the genus Tetrasphaera involved in enhanced biological phosphorus removal.</title>
        <authorList>
            <person name="Kristiansen R."/>
            <person name="Nguyen H.T.T."/>
            <person name="Saunders A.M."/>
            <person name="Nielsen J.L."/>
            <person name="Wimmer R."/>
            <person name="Le V.Q."/>
            <person name="McIlroy S.J."/>
            <person name="Petrovski S."/>
            <person name="Seviour R.J."/>
            <person name="Calteau A."/>
            <person name="Nielsen K.L."/>
            <person name="Nielsen P.H."/>
        </authorList>
    </citation>
    <scope>NUCLEOTIDE SEQUENCE [LARGE SCALE GENOMIC DNA]</scope>
    <source>
        <strain evidence="7 8">T1-X7</strain>
    </source>
</reference>